<keyword evidence="2" id="KW-1185">Reference proteome</keyword>
<dbReference type="RefSeq" id="WP_220109455.1">
    <property type="nucleotide sequence ID" value="NZ_JAHZST010000005.1"/>
</dbReference>
<dbReference type="EMBL" id="JAHZST010000005">
    <property type="protein sequence ID" value="MBW8183889.1"/>
    <property type="molecule type" value="Genomic_DNA"/>
</dbReference>
<dbReference type="Proteomes" id="UP001195963">
    <property type="component" value="Unassembled WGS sequence"/>
</dbReference>
<evidence type="ECO:0000313" key="1">
    <source>
        <dbReference type="EMBL" id="MBW8183889.1"/>
    </source>
</evidence>
<accession>A0ABS7E2R0</accession>
<reference evidence="1 2" key="1">
    <citation type="submission" date="2021-07" db="EMBL/GenBank/DDBJ databases">
        <title>Shewanella sp. nov, isolated from SCS.</title>
        <authorList>
            <person name="Cao W.R."/>
        </authorList>
    </citation>
    <scope>NUCLEOTIDE SEQUENCE [LARGE SCALE GENOMIC DNA]</scope>
    <source>
        <strain evidence="1 2">NR704-98</strain>
    </source>
</reference>
<gene>
    <name evidence="1" type="ORF">K0625_09415</name>
</gene>
<evidence type="ECO:0000313" key="2">
    <source>
        <dbReference type="Proteomes" id="UP001195963"/>
    </source>
</evidence>
<protein>
    <submittedName>
        <fullName evidence="1">Uncharacterized protein</fullName>
    </submittedName>
</protein>
<proteinExistence type="predicted"/>
<name>A0ABS7E2R0_9GAMM</name>
<organism evidence="1 2">
    <name type="scientific">Shewanella nanhaiensis</name>
    <dbReference type="NCBI Taxonomy" id="2864872"/>
    <lineage>
        <taxon>Bacteria</taxon>
        <taxon>Pseudomonadati</taxon>
        <taxon>Pseudomonadota</taxon>
        <taxon>Gammaproteobacteria</taxon>
        <taxon>Alteromonadales</taxon>
        <taxon>Shewanellaceae</taxon>
        <taxon>Shewanella</taxon>
    </lineage>
</organism>
<sequence>MFEPFLTQPEIIKVDKQCKLCVSLHETTADFSLLQVMDGHIGEFIVVSVAPTELSIMVRLHPFLCVNVETSSSESEVAPSVSRSVGQGWRLFSSLGVSPSMCAQELKRGVSITLSFDKLAHFSLEGGSQWEMVSLEKDNRLFHGPRELLEARALVARGVNYELSSEQLLLSISELEKVRGKLIKFGESVSVLSQARLSDEVQDLSAQLTRKKQWLSRQYHHSVERLNWQISANHGQKHDLQSRQLEYYRLLSTTATNEMVQQLIKDEE</sequence>
<comment type="caution">
    <text evidence="1">The sequence shown here is derived from an EMBL/GenBank/DDBJ whole genome shotgun (WGS) entry which is preliminary data.</text>
</comment>